<proteinExistence type="predicted"/>
<feature type="region of interest" description="Disordered" evidence="1">
    <location>
        <begin position="129"/>
        <end position="181"/>
    </location>
</feature>
<dbReference type="Gene3D" id="2.60.40.10">
    <property type="entry name" value="Immunoglobulins"/>
    <property type="match status" value="1"/>
</dbReference>
<dbReference type="Proteomes" id="UP000424527">
    <property type="component" value="Unassembled WGS sequence"/>
</dbReference>
<comment type="caution">
    <text evidence="3">The sequence shown here is derived from an EMBL/GenBank/DDBJ whole genome shotgun (WGS) entry which is preliminary data.</text>
</comment>
<reference evidence="3 4" key="1">
    <citation type="submission" date="2019-07" db="EMBL/GenBank/DDBJ databases">
        <title>Chromosome genome assembly for large yellow croaker.</title>
        <authorList>
            <person name="Xiao S."/>
        </authorList>
    </citation>
    <scope>NUCLEOTIDE SEQUENCE [LARGE SCALE GENOMIC DNA]</scope>
    <source>
        <strain evidence="3">JMULYC20181020</strain>
        <tissue evidence="3">Muscle</tissue>
    </source>
</reference>
<dbReference type="EMBL" id="REGW02000008">
    <property type="protein sequence ID" value="KAE8292671.1"/>
    <property type="molecule type" value="Genomic_DNA"/>
</dbReference>
<accession>A0A6G0IN11</accession>
<evidence type="ECO:0000313" key="3">
    <source>
        <dbReference type="EMBL" id="KAE8292671.1"/>
    </source>
</evidence>
<gene>
    <name evidence="3" type="ORF">D5F01_LYC07758</name>
</gene>
<feature type="transmembrane region" description="Helical" evidence="2">
    <location>
        <begin position="87"/>
        <end position="108"/>
    </location>
</feature>
<evidence type="ECO:0000313" key="4">
    <source>
        <dbReference type="Proteomes" id="UP000424527"/>
    </source>
</evidence>
<feature type="compositionally biased region" description="Polar residues" evidence="1">
    <location>
        <begin position="141"/>
        <end position="181"/>
    </location>
</feature>
<name>A0A6G0IN11_LARCR</name>
<keyword evidence="2" id="KW-0812">Transmembrane</keyword>
<keyword evidence="2" id="KW-1133">Transmembrane helix</keyword>
<sequence>MFAGDRRFFCKQECEESILIETTSDRDENGRYKVEYSKTFYLSYPVLYVTITRLSKSDAGPYVCGLGKPLFPDSQEDFELVVKDGNLLYVGFALLMMMAVLLVFGLLFRATRYKEYLLKAEYSRGRYTDLNGDNDRAPAAGSQNQATEDSNTTTLLHSVPTDASSDANYSEVNNKQASPPL</sequence>
<protein>
    <recommendedName>
        <fullName evidence="5">Immunoglobulin V-set domain-containing protein</fullName>
    </recommendedName>
</protein>
<dbReference type="AlphaFoldDB" id="A0A6G0IN11"/>
<keyword evidence="4" id="KW-1185">Reference proteome</keyword>
<evidence type="ECO:0000256" key="2">
    <source>
        <dbReference type="SAM" id="Phobius"/>
    </source>
</evidence>
<evidence type="ECO:0000256" key="1">
    <source>
        <dbReference type="SAM" id="MobiDB-lite"/>
    </source>
</evidence>
<organism evidence="3 4">
    <name type="scientific">Larimichthys crocea</name>
    <name type="common">Large yellow croaker</name>
    <name type="synonym">Pseudosciaena crocea</name>
    <dbReference type="NCBI Taxonomy" id="215358"/>
    <lineage>
        <taxon>Eukaryota</taxon>
        <taxon>Metazoa</taxon>
        <taxon>Chordata</taxon>
        <taxon>Craniata</taxon>
        <taxon>Vertebrata</taxon>
        <taxon>Euteleostomi</taxon>
        <taxon>Actinopterygii</taxon>
        <taxon>Neopterygii</taxon>
        <taxon>Teleostei</taxon>
        <taxon>Neoteleostei</taxon>
        <taxon>Acanthomorphata</taxon>
        <taxon>Eupercaria</taxon>
        <taxon>Sciaenidae</taxon>
        <taxon>Larimichthys</taxon>
    </lineage>
</organism>
<keyword evidence="2" id="KW-0472">Membrane</keyword>
<evidence type="ECO:0008006" key="5">
    <source>
        <dbReference type="Google" id="ProtNLM"/>
    </source>
</evidence>
<dbReference type="InterPro" id="IPR013783">
    <property type="entry name" value="Ig-like_fold"/>
</dbReference>